<accession>A0AAN1XUK1</accession>
<dbReference type="KEGG" id="vab:WPS_05660"/>
<proteinExistence type="predicted"/>
<gene>
    <name evidence="2" type="ORF">WPS_05660</name>
</gene>
<dbReference type="Proteomes" id="UP001317532">
    <property type="component" value="Chromosome"/>
</dbReference>
<evidence type="ECO:0000313" key="2">
    <source>
        <dbReference type="EMBL" id="BDE05290.1"/>
    </source>
</evidence>
<keyword evidence="1" id="KW-1133">Transmembrane helix</keyword>
<organism evidence="2 3">
    <name type="scientific">Vulcanimicrobium alpinum</name>
    <dbReference type="NCBI Taxonomy" id="3016050"/>
    <lineage>
        <taxon>Bacteria</taxon>
        <taxon>Bacillati</taxon>
        <taxon>Vulcanimicrobiota</taxon>
        <taxon>Vulcanimicrobiia</taxon>
        <taxon>Vulcanimicrobiales</taxon>
        <taxon>Vulcanimicrobiaceae</taxon>
        <taxon>Vulcanimicrobium</taxon>
    </lineage>
</organism>
<protein>
    <submittedName>
        <fullName evidence="2">Uncharacterized protein</fullName>
    </submittedName>
</protein>
<keyword evidence="1" id="KW-0472">Membrane</keyword>
<evidence type="ECO:0000256" key="1">
    <source>
        <dbReference type="SAM" id="Phobius"/>
    </source>
</evidence>
<keyword evidence="1" id="KW-0812">Transmembrane</keyword>
<dbReference type="AlphaFoldDB" id="A0AAN1XUK1"/>
<dbReference type="EMBL" id="AP025523">
    <property type="protein sequence ID" value="BDE05290.1"/>
    <property type="molecule type" value="Genomic_DNA"/>
</dbReference>
<keyword evidence="3" id="KW-1185">Reference proteome</keyword>
<name>A0AAN1XUK1_UNVUL</name>
<evidence type="ECO:0000313" key="3">
    <source>
        <dbReference type="Proteomes" id="UP001317532"/>
    </source>
</evidence>
<sequence length="61" mass="5977">MLIVAMAAGAAVGFAGAFTGGRLVKSGAIHLAGWSDALALVLALFFIATGLAFAIGGRSRA</sequence>
<feature type="transmembrane region" description="Helical" evidence="1">
    <location>
        <begin position="33"/>
        <end position="55"/>
    </location>
</feature>
<reference evidence="2 3" key="1">
    <citation type="journal article" date="2022" name="ISME Commun">
        <title>Vulcanimicrobium alpinus gen. nov. sp. nov., the first cultivated representative of the candidate phylum 'Eremiobacterota', is a metabolically versatile aerobic anoxygenic phototroph.</title>
        <authorList>
            <person name="Yabe S."/>
            <person name="Muto K."/>
            <person name="Abe K."/>
            <person name="Yokota A."/>
            <person name="Staudigel H."/>
            <person name="Tebo B.M."/>
        </authorList>
    </citation>
    <scope>NUCLEOTIDE SEQUENCE [LARGE SCALE GENOMIC DNA]</scope>
    <source>
        <strain evidence="2 3">WC8-2</strain>
    </source>
</reference>